<evidence type="ECO:0008006" key="5">
    <source>
        <dbReference type="Google" id="ProtNLM"/>
    </source>
</evidence>
<keyword evidence="2" id="KW-0472">Membrane</keyword>
<evidence type="ECO:0000256" key="1">
    <source>
        <dbReference type="SAM" id="MobiDB-lite"/>
    </source>
</evidence>
<comment type="caution">
    <text evidence="3">The sequence shown here is derived from an EMBL/GenBank/DDBJ whole genome shotgun (WGS) entry which is preliminary data.</text>
</comment>
<name>A0A2P5CMY9_PARAD</name>
<dbReference type="PANTHER" id="PTHR34189:SF18">
    <property type="entry name" value="SERINE_THREONINE-KINASE RLCKVII PROTEIN"/>
    <property type="match status" value="1"/>
</dbReference>
<evidence type="ECO:0000313" key="4">
    <source>
        <dbReference type="Proteomes" id="UP000237105"/>
    </source>
</evidence>
<keyword evidence="4" id="KW-1185">Reference proteome</keyword>
<feature type="transmembrane region" description="Helical" evidence="2">
    <location>
        <begin position="71"/>
        <end position="89"/>
    </location>
</feature>
<proteinExistence type="predicted"/>
<sequence>MQQRNYHGGSGSSPSPILEVNPTEQQQHTKPSLVRRLSSMADFDHGGLPVYDPHSSIGKKEIGRSRLAQKWVHAIPLLVLLCLFILWWFCYPVTLEIKEGRIVALHPVNDHNNQSSSSSSSPPPLNNTRVEIAALAVATISLLDAVPRNFTGENGTDQ</sequence>
<dbReference type="PANTHER" id="PTHR34189">
    <property type="entry name" value="TRANSMEMBRANE PROTEIN"/>
    <property type="match status" value="1"/>
</dbReference>
<dbReference type="EMBL" id="JXTB01000113">
    <property type="protein sequence ID" value="PON62392.1"/>
    <property type="molecule type" value="Genomic_DNA"/>
</dbReference>
<keyword evidence="2" id="KW-1133">Transmembrane helix</keyword>
<dbReference type="AlphaFoldDB" id="A0A2P5CMY9"/>
<protein>
    <recommendedName>
        <fullName evidence="5">Transmembrane protein</fullName>
    </recommendedName>
</protein>
<accession>A0A2P5CMY9</accession>
<keyword evidence="2" id="KW-0812">Transmembrane</keyword>
<organism evidence="3 4">
    <name type="scientific">Parasponia andersonii</name>
    <name type="common">Sponia andersonii</name>
    <dbReference type="NCBI Taxonomy" id="3476"/>
    <lineage>
        <taxon>Eukaryota</taxon>
        <taxon>Viridiplantae</taxon>
        <taxon>Streptophyta</taxon>
        <taxon>Embryophyta</taxon>
        <taxon>Tracheophyta</taxon>
        <taxon>Spermatophyta</taxon>
        <taxon>Magnoliopsida</taxon>
        <taxon>eudicotyledons</taxon>
        <taxon>Gunneridae</taxon>
        <taxon>Pentapetalae</taxon>
        <taxon>rosids</taxon>
        <taxon>fabids</taxon>
        <taxon>Rosales</taxon>
        <taxon>Cannabaceae</taxon>
        <taxon>Parasponia</taxon>
    </lineage>
</organism>
<gene>
    <name evidence="3" type="ORF">PanWU01x14_139170</name>
</gene>
<evidence type="ECO:0000256" key="2">
    <source>
        <dbReference type="SAM" id="Phobius"/>
    </source>
</evidence>
<reference evidence="4" key="1">
    <citation type="submission" date="2016-06" db="EMBL/GenBank/DDBJ databases">
        <title>Parallel loss of symbiosis genes in relatives of nitrogen-fixing non-legume Parasponia.</title>
        <authorList>
            <person name="Van Velzen R."/>
            <person name="Holmer R."/>
            <person name="Bu F."/>
            <person name="Rutten L."/>
            <person name="Van Zeijl A."/>
            <person name="Liu W."/>
            <person name="Santuari L."/>
            <person name="Cao Q."/>
            <person name="Sharma T."/>
            <person name="Shen D."/>
            <person name="Roswanjaya Y."/>
            <person name="Wardhani T."/>
            <person name="Kalhor M.S."/>
            <person name="Jansen J."/>
            <person name="Van den Hoogen J."/>
            <person name="Gungor B."/>
            <person name="Hartog M."/>
            <person name="Hontelez J."/>
            <person name="Verver J."/>
            <person name="Yang W.-C."/>
            <person name="Schijlen E."/>
            <person name="Repin R."/>
            <person name="Schilthuizen M."/>
            <person name="Schranz E."/>
            <person name="Heidstra R."/>
            <person name="Miyata K."/>
            <person name="Fedorova E."/>
            <person name="Kohlen W."/>
            <person name="Bisseling T."/>
            <person name="Smit S."/>
            <person name="Geurts R."/>
        </authorList>
    </citation>
    <scope>NUCLEOTIDE SEQUENCE [LARGE SCALE GENOMIC DNA]</scope>
    <source>
        <strain evidence="4">cv. WU1-14</strain>
    </source>
</reference>
<feature type="region of interest" description="Disordered" evidence="1">
    <location>
        <begin position="1"/>
        <end position="32"/>
    </location>
</feature>
<dbReference type="Proteomes" id="UP000237105">
    <property type="component" value="Unassembled WGS sequence"/>
</dbReference>
<dbReference type="OrthoDB" id="1191655at2759"/>
<evidence type="ECO:0000313" key="3">
    <source>
        <dbReference type="EMBL" id="PON62392.1"/>
    </source>
</evidence>